<dbReference type="PANTHER" id="PTHR32125:SF4">
    <property type="entry name" value="2-C-METHYL-D-ERYTHRITOL 4-PHOSPHATE CYTIDYLYLTRANSFERASE, CHLOROPLASTIC"/>
    <property type="match status" value="1"/>
</dbReference>
<evidence type="ECO:0000313" key="6">
    <source>
        <dbReference type="Proteomes" id="UP000681343"/>
    </source>
</evidence>
<dbReference type="GO" id="GO:0050518">
    <property type="term" value="F:2-C-methyl-D-erythritol 4-phosphate cytidylyltransferase activity"/>
    <property type="evidence" value="ECO:0007669"/>
    <property type="project" value="UniProtKB-UniRule"/>
</dbReference>
<comment type="similarity">
    <text evidence="4">Belongs to the IspD/TarI cytidylyltransferase family. IspD subfamily.</text>
</comment>
<dbReference type="NCBIfam" id="TIGR00453">
    <property type="entry name" value="ispD"/>
    <property type="match status" value="1"/>
</dbReference>
<comment type="catalytic activity">
    <reaction evidence="4">
        <text>2-C-methyl-D-erythritol 4-phosphate + CTP + H(+) = 4-CDP-2-C-methyl-D-erythritol + diphosphate</text>
        <dbReference type="Rhea" id="RHEA:13429"/>
        <dbReference type="ChEBI" id="CHEBI:15378"/>
        <dbReference type="ChEBI" id="CHEBI:33019"/>
        <dbReference type="ChEBI" id="CHEBI:37563"/>
        <dbReference type="ChEBI" id="CHEBI:57823"/>
        <dbReference type="ChEBI" id="CHEBI:58262"/>
        <dbReference type="EC" id="2.7.7.60"/>
    </reaction>
</comment>
<feature type="site" description="Positions MEP for the nucleophilic attack" evidence="4">
    <location>
        <position position="224"/>
    </location>
</feature>
<dbReference type="AlphaFoldDB" id="A0A810PX87"/>
<feature type="site" description="Transition state stabilizer" evidence="4">
    <location>
        <position position="36"/>
    </location>
</feature>
<dbReference type="SUPFAM" id="SSF53448">
    <property type="entry name" value="Nucleotide-diphospho-sugar transferases"/>
    <property type="match status" value="1"/>
</dbReference>
<keyword evidence="3 4" id="KW-0414">Isoprene biosynthesis</keyword>
<dbReference type="GO" id="GO:0019288">
    <property type="term" value="P:isopentenyl diphosphate biosynthetic process, methylerythritol 4-phosphate pathway"/>
    <property type="evidence" value="ECO:0007669"/>
    <property type="project" value="UniProtKB-UniRule"/>
</dbReference>
<dbReference type="InterPro" id="IPR029044">
    <property type="entry name" value="Nucleotide-diphossugar_trans"/>
</dbReference>
<dbReference type="KEGG" id="vfa:MM35RIKEN_10370"/>
<dbReference type="InterPro" id="IPR034683">
    <property type="entry name" value="IspD/TarI"/>
</dbReference>
<dbReference type="Pfam" id="PF01128">
    <property type="entry name" value="IspD"/>
    <property type="match status" value="1"/>
</dbReference>
<dbReference type="EC" id="2.7.7.60" evidence="4"/>
<keyword evidence="2 4" id="KW-0548">Nucleotidyltransferase</keyword>
<reference evidence="5" key="1">
    <citation type="submission" date="2020-09" db="EMBL/GenBank/DDBJ databases">
        <title>New species isolated from human feces.</title>
        <authorList>
            <person name="Kitahara M."/>
            <person name="Shigeno Y."/>
            <person name="Shime M."/>
            <person name="Matsumoto Y."/>
            <person name="Nakamura S."/>
            <person name="Motooka D."/>
            <person name="Fukuoka S."/>
            <person name="Nishikawa H."/>
            <person name="Benno Y."/>
        </authorList>
    </citation>
    <scope>NUCLEOTIDE SEQUENCE</scope>
    <source>
        <strain evidence="5">MM35</strain>
    </source>
</reference>
<comment type="function">
    <text evidence="4">Catalyzes the formation of 4-diphosphocytidyl-2-C-methyl-D-erythritol from CTP and 2-C-methyl-D-erythritol 4-phosphate (MEP).</text>
</comment>
<proteinExistence type="inferred from homology"/>
<dbReference type="CDD" id="cd02516">
    <property type="entry name" value="CDP-ME_synthetase"/>
    <property type="match status" value="1"/>
</dbReference>
<accession>A0A810PX87</accession>
<keyword evidence="6" id="KW-1185">Reference proteome</keyword>
<dbReference type="UniPathway" id="UPA00056">
    <property type="reaction ID" value="UER00093"/>
</dbReference>
<organism evidence="5 6">
    <name type="scientific">Vescimonas fastidiosa</name>
    <dbReference type="NCBI Taxonomy" id="2714353"/>
    <lineage>
        <taxon>Bacteria</taxon>
        <taxon>Bacillati</taxon>
        <taxon>Bacillota</taxon>
        <taxon>Clostridia</taxon>
        <taxon>Eubacteriales</taxon>
        <taxon>Oscillospiraceae</taxon>
        <taxon>Vescimonas</taxon>
    </lineage>
</organism>
<dbReference type="HAMAP" id="MF_00108">
    <property type="entry name" value="IspD"/>
    <property type="match status" value="1"/>
</dbReference>
<feature type="site" description="Transition state stabilizer" evidence="4">
    <location>
        <position position="31"/>
    </location>
</feature>
<dbReference type="InterPro" id="IPR001228">
    <property type="entry name" value="IspD"/>
</dbReference>
<evidence type="ECO:0000256" key="4">
    <source>
        <dbReference type="HAMAP-Rule" id="MF_00108"/>
    </source>
</evidence>
<dbReference type="EMBL" id="AP023415">
    <property type="protein sequence ID" value="BCK78845.1"/>
    <property type="molecule type" value="Genomic_DNA"/>
</dbReference>
<protein>
    <recommendedName>
        <fullName evidence="4">2-C-methyl-D-erythritol 4-phosphate cytidylyltransferase</fullName>
        <ecNumber evidence="4">2.7.7.60</ecNumber>
    </recommendedName>
    <alternativeName>
        <fullName evidence="4">4-diphosphocytidyl-2C-methyl-D-erythritol synthase</fullName>
    </alternativeName>
    <alternativeName>
        <fullName evidence="4">MEP cytidylyltransferase</fullName>
        <shortName evidence="4">MCT</shortName>
    </alternativeName>
</protein>
<dbReference type="Proteomes" id="UP000681343">
    <property type="component" value="Chromosome"/>
</dbReference>
<dbReference type="RefSeq" id="WP_212819852.1">
    <property type="nucleotide sequence ID" value="NZ_AP023415.1"/>
</dbReference>
<sequence length="245" mass="26177">MGKLLDKIRGLRKPARPFCTTVVVAAGQSRRMGKDKLLLPLGEGTVLEHTLRAVDASERTDEIILVTREDLLVPLAELCKGCALQKPVKVIRGGETRTESVMAGALEADPRAELIAVHDGARPLITPELFDAVVESAGVTGASAPAVPVTDTIKVADENGIVRSTPERRTLFAVQTPQVFQAELLKAALQSALTCGAEITDDCSAVERLGKQVQLVSGDSENIKITRPMDLPMAEAILRAREGRA</sequence>
<comment type="pathway">
    <text evidence="4">Isoprenoid biosynthesis; isopentenyl diphosphate biosynthesis via DXP pathway; isopentenyl diphosphate from 1-deoxy-D-xylulose 5-phosphate: step 2/6.</text>
</comment>
<dbReference type="Gene3D" id="3.90.550.10">
    <property type="entry name" value="Spore Coat Polysaccharide Biosynthesis Protein SpsA, Chain A"/>
    <property type="match status" value="1"/>
</dbReference>
<dbReference type="InterPro" id="IPR050088">
    <property type="entry name" value="IspD/TarI_cytidylyltransf_bact"/>
</dbReference>
<dbReference type="FunFam" id="3.90.550.10:FF:000003">
    <property type="entry name" value="2-C-methyl-D-erythritol 4-phosphate cytidylyltransferase"/>
    <property type="match status" value="1"/>
</dbReference>
<evidence type="ECO:0000256" key="1">
    <source>
        <dbReference type="ARBA" id="ARBA00022679"/>
    </source>
</evidence>
<gene>
    <name evidence="4 5" type="primary">ispD</name>
    <name evidence="5" type="ORF">MM35RIKEN_10370</name>
</gene>
<dbReference type="PANTHER" id="PTHR32125">
    <property type="entry name" value="2-C-METHYL-D-ERYTHRITOL 4-PHOSPHATE CYTIDYLYLTRANSFERASE, CHLOROPLASTIC"/>
    <property type="match status" value="1"/>
</dbReference>
<evidence type="ECO:0000256" key="3">
    <source>
        <dbReference type="ARBA" id="ARBA00023229"/>
    </source>
</evidence>
<evidence type="ECO:0000313" key="5">
    <source>
        <dbReference type="EMBL" id="BCK78845.1"/>
    </source>
</evidence>
<keyword evidence="1 4" id="KW-0808">Transferase</keyword>
<feature type="site" description="Positions MEP for the nucleophilic attack" evidence="4">
    <location>
        <position position="168"/>
    </location>
</feature>
<name>A0A810PX87_9FIRM</name>
<evidence type="ECO:0000256" key="2">
    <source>
        <dbReference type="ARBA" id="ARBA00022695"/>
    </source>
</evidence>